<evidence type="ECO:0000259" key="14">
    <source>
        <dbReference type="Pfam" id="PF01648"/>
    </source>
</evidence>
<name>A0A1M5XRX8_9VIBR</name>
<gene>
    <name evidence="16" type="primary">npt</name>
    <name evidence="16" type="ORF">VA7868_01280</name>
</gene>
<comment type="pathway">
    <text evidence="2">Siderophore biosynthesis; enterobactin biosynthesis.</text>
</comment>
<organism evidence="16 17">
    <name type="scientific">Vibrio aerogenes CECT 7868</name>
    <dbReference type="NCBI Taxonomy" id="1216006"/>
    <lineage>
        <taxon>Bacteria</taxon>
        <taxon>Pseudomonadati</taxon>
        <taxon>Pseudomonadota</taxon>
        <taxon>Gammaproteobacteria</taxon>
        <taxon>Vibrionales</taxon>
        <taxon>Vibrionaceae</taxon>
        <taxon>Vibrio</taxon>
    </lineage>
</organism>
<comment type="similarity">
    <text evidence="3">Belongs to the P-Pant transferase superfamily. EntD family.</text>
</comment>
<keyword evidence="6 16" id="KW-0808">Transferase</keyword>
<evidence type="ECO:0000256" key="4">
    <source>
        <dbReference type="ARBA" id="ARBA00011503"/>
    </source>
</evidence>
<dbReference type="InterPro" id="IPR041354">
    <property type="entry name" value="4PPT_N"/>
</dbReference>
<comment type="function">
    <text evidence="1">Involved in the biosynthesis of the siderophore enterobactin (enterochelin), which is a macrocyclic trimeric lactone of N-(2,3-dihydroxybenzoyl)-serine. The serine trilactone serves as a scaffolding for the three catechol functionalities that provide hexadentate coordination for the tightly ligated iron(2+) atoms. Plays an essential role in the assembly of the enterobactin by catalyzing the transfer of the 4'-phosphopantetheine (Ppant) moiety from coenzyme A to the apo-domains of both EntB (ArCP domain) and EntF (PCP domain) to yield their holo-forms which make them competent for the activation of 2,3-dihydroxybenzoate (DHB) and L-serine, respectively.</text>
</comment>
<dbReference type="RefSeq" id="WP_084193268.1">
    <property type="nucleotide sequence ID" value="NZ_FQXZ01000013.1"/>
</dbReference>
<evidence type="ECO:0000256" key="9">
    <source>
        <dbReference type="ARBA" id="ARBA00031996"/>
    </source>
</evidence>
<feature type="binding site" evidence="12">
    <location>
        <position position="156"/>
    </location>
    <ligand>
        <name>CoA</name>
        <dbReference type="ChEBI" id="CHEBI:57287"/>
    </ligand>
</feature>
<feature type="domain" description="4'-phosphopantetheinyl transferase" evidence="14">
    <location>
        <begin position="108"/>
        <end position="183"/>
    </location>
</feature>
<dbReference type="STRING" id="1216006.VA7868_01280"/>
<keyword evidence="7" id="KW-0259">Enterobactin biosynthesis</keyword>
<feature type="domain" description="4'-phosphopantetheinyl transferase N-terminal" evidence="15">
    <location>
        <begin position="35"/>
        <end position="97"/>
    </location>
</feature>
<dbReference type="InterPro" id="IPR003542">
    <property type="entry name" value="Enbac_synth_compD-like"/>
</dbReference>
<keyword evidence="13" id="KW-0460">Magnesium</keyword>
<dbReference type="PANTHER" id="PTHR38096">
    <property type="entry name" value="ENTEROBACTIN SYNTHASE COMPONENT D"/>
    <property type="match status" value="1"/>
</dbReference>
<comment type="cofactor">
    <cofactor evidence="13">
        <name>Mg(2+)</name>
        <dbReference type="ChEBI" id="CHEBI:18420"/>
    </cofactor>
</comment>
<dbReference type="Proteomes" id="UP000184608">
    <property type="component" value="Unassembled WGS sequence"/>
</dbReference>
<comment type="catalytic activity">
    <reaction evidence="11">
        <text>apo-[peptidyl-carrier protein] + CoA = holo-[peptidyl-carrier protein] + adenosine 3',5'-bisphosphate + H(+)</text>
        <dbReference type="Rhea" id="RHEA:46228"/>
        <dbReference type="Rhea" id="RHEA-COMP:11479"/>
        <dbReference type="Rhea" id="RHEA-COMP:11480"/>
        <dbReference type="ChEBI" id="CHEBI:15378"/>
        <dbReference type="ChEBI" id="CHEBI:29999"/>
        <dbReference type="ChEBI" id="CHEBI:57287"/>
        <dbReference type="ChEBI" id="CHEBI:58343"/>
        <dbReference type="ChEBI" id="CHEBI:64479"/>
    </reaction>
</comment>
<evidence type="ECO:0000256" key="5">
    <source>
        <dbReference type="ARBA" id="ARBA00019087"/>
    </source>
</evidence>
<evidence type="ECO:0000256" key="1">
    <source>
        <dbReference type="ARBA" id="ARBA00003937"/>
    </source>
</evidence>
<evidence type="ECO:0000313" key="17">
    <source>
        <dbReference type="Proteomes" id="UP000184608"/>
    </source>
</evidence>
<dbReference type="PANTHER" id="PTHR38096:SF1">
    <property type="entry name" value="ENTEROBACTIN SYNTHASE COMPONENT D"/>
    <property type="match status" value="1"/>
</dbReference>
<dbReference type="InterPro" id="IPR008278">
    <property type="entry name" value="4-PPantetheinyl_Trfase_dom"/>
</dbReference>
<evidence type="ECO:0000256" key="6">
    <source>
        <dbReference type="ARBA" id="ARBA00022679"/>
    </source>
</evidence>
<feature type="binding site" evidence="12">
    <location>
        <position position="112"/>
    </location>
    <ligand>
        <name>CoA</name>
        <dbReference type="ChEBI" id="CHEBI:57287"/>
    </ligand>
</feature>
<feature type="binding site" evidence="13">
    <location>
        <position position="114"/>
    </location>
    <ligand>
        <name>Mg(2+)</name>
        <dbReference type="ChEBI" id="CHEBI:18420"/>
    </ligand>
</feature>
<keyword evidence="13" id="KW-0479">Metal-binding</keyword>
<evidence type="ECO:0000256" key="10">
    <source>
        <dbReference type="ARBA" id="ARBA00049176"/>
    </source>
</evidence>
<accession>A0A1M5XRX8</accession>
<feature type="binding site" evidence="12">
    <location>
        <position position="42"/>
    </location>
    <ligand>
        <name>CoA</name>
        <dbReference type="ChEBI" id="CHEBI:57287"/>
    </ligand>
</feature>
<sequence>MILPDYCYLSTMPLTHTDQWLSWLKQQGVILPSSLHRAVLKRQCEFLTGRLCARQALEAAGVSTIADIGIGDFREPLWPEGIVGAITHSNDRAAAVVIKSETMPDVKGVGIDIEQVMKEDTAANLRKQILLPQEMDYSRYFPSFAAYATLVFSAKESIYKAIFPRVRKILDFNCAAVTGADSQCIVFTLQEDISPALPAGMSFRVLYELSDQSVQTFVVF</sequence>
<dbReference type="UniPathway" id="UPA00017"/>
<feature type="binding site" evidence="12">
    <location>
        <position position="160"/>
    </location>
    <ligand>
        <name>CoA</name>
        <dbReference type="ChEBI" id="CHEBI:57287"/>
    </ligand>
</feature>
<protein>
    <recommendedName>
        <fullName evidence="5">Enterobactin synthase component D</fullName>
    </recommendedName>
    <alternativeName>
        <fullName evidence="8">4'-phosphopantetheinyl transferase EntD</fullName>
    </alternativeName>
    <alternativeName>
        <fullName evidence="9">Enterochelin synthase D</fullName>
    </alternativeName>
</protein>
<evidence type="ECO:0000256" key="13">
    <source>
        <dbReference type="PIRSR" id="PIRSR603542-2"/>
    </source>
</evidence>
<evidence type="ECO:0000256" key="3">
    <source>
        <dbReference type="ARBA" id="ARBA00008342"/>
    </source>
</evidence>
<dbReference type="GO" id="GO:0005886">
    <property type="term" value="C:plasma membrane"/>
    <property type="evidence" value="ECO:0007669"/>
    <property type="project" value="TreeGrafter"/>
</dbReference>
<dbReference type="GO" id="GO:0009239">
    <property type="term" value="P:enterobactin biosynthetic process"/>
    <property type="evidence" value="ECO:0007669"/>
    <property type="project" value="UniProtKB-UniPathway"/>
</dbReference>
<feature type="binding site" evidence="13">
    <location>
        <position position="112"/>
    </location>
    <ligand>
        <name>Mg(2+)</name>
        <dbReference type="ChEBI" id="CHEBI:18420"/>
    </ligand>
</feature>
<feature type="binding site" evidence="12">
    <location>
        <begin position="87"/>
        <end position="88"/>
    </location>
    <ligand>
        <name>CoA</name>
        <dbReference type="ChEBI" id="CHEBI:57287"/>
    </ligand>
</feature>
<proteinExistence type="inferred from homology"/>
<dbReference type="Pfam" id="PF17837">
    <property type="entry name" value="4PPT_N"/>
    <property type="match status" value="1"/>
</dbReference>
<dbReference type="GO" id="GO:0009366">
    <property type="term" value="C:enterobactin synthetase complex"/>
    <property type="evidence" value="ECO:0007669"/>
    <property type="project" value="InterPro"/>
</dbReference>
<feature type="binding site" evidence="12">
    <location>
        <position position="170"/>
    </location>
    <ligand>
        <name>CoA</name>
        <dbReference type="ChEBI" id="CHEBI:57287"/>
    </ligand>
</feature>
<dbReference type="EMBL" id="FQXZ01000013">
    <property type="protein sequence ID" value="SHI02516.1"/>
    <property type="molecule type" value="Genomic_DNA"/>
</dbReference>
<dbReference type="AlphaFoldDB" id="A0A1M5XRX8"/>
<reference evidence="16 17" key="1">
    <citation type="submission" date="2016-11" db="EMBL/GenBank/DDBJ databases">
        <authorList>
            <person name="Jaros S."/>
            <person name="Januszkiewicz K."/>
            <person name="Wedrychowicz H."/>
        </authorList>
    </citation>
    <scope>NUCLEOTIDE SEQUENCE [LARGE SCALE GENOMIC DNA]</scope>
    <source>
        <strain evidence="16 17">CECT 7868</strain>
    </source>
</reference>
<evidence type="ECO:0000256" key="8">
    <source>
        <dbReference type="ARBA" id="ARBA00029894"/>
    </source>
</evidence>
<evidence type="ECO:0000256" key="2">
    <source>
        <dbReference type="ARBA" id="ARBA00004993"/>
    </source>
</evidence>
<feature type="binding site" evidence="12">
    <location>
        <position position="50"/>
    </location>
    <ligand>
        <name>CoA</name>
        <dbReference type="ChEBI" id="CHEBI:57287"/>
    </ligand>
</feature>
<keyword evidence="17" id="KW-1185">Reference proteome</keyword>
<feature type="binding site" evidence="13">
    <location>
        <position position="113"/>
    </location>
    <ligand>
        <name>Mg(2+)</name>
        <dbReference type="ChEBI" id="CHEBI:18420"/>
    </ligand>
</feature>
<evidence type="ECO:0000313" key="16">
    <source>
        <dbReference type="EMBL" id="SHI02516.1"/>
    </source>
</evidence>
<dbReference type="GO" id="GO:0008897">
    <property type="term" value="F:holo-[acyl-carrier-protein] synthase activity"/>
    <property type="evidence" value="ECO:0007669"/>
    <property type="project" value="InterPro"/>
</dbReference>
<evidence type="ECO:0000256" key="11">
    <source>
        <dbReference type="ARBA" id="ARBA00049191"/>
    </source>
</evidence>
<comment type="catalytic activity">
    <reaction evidence="10">
        <text>apo-[aryl-carrier protein] + CoA = holo-[aryl-carrier protein] + adenosine 3',5'-bisphosphate + H(+)</text>
        <dbReference type="Rhea" id="RHEA:48404"/>
        <dbReference type="Rhea" id="RHEA-COMP:15903"/>
        <dbReference type="Rhea" id="RHEA-COMP:17557"/>
        <dbReference type="ChEBI" id="CHEBI:15378"/>
        <dbReference type="ChEBI" id="CHEBI:29999"/>
        <dbReference type="ChEBI" id="CHEBI:57287"/>
        <dbReference type="ChEBI" id="CHEBI:58343"/>
        <dbReference type="ChEBI" id="CHEBI:64479"/>
    </reaction>
</comment>
<dbReference type="InterPro" id="IPR037143">
    <property type="entry name" value="4-PPantetheinyl_Trfase_dom_sf"/>
</dbReference>
<evidence type="ECO:0000256" key="7">
    <source>
        <dbReference type="ARBA" id="ARBA00023191"/>
    </source>
</evidence>
<dbReference type="SUPFAM" id="SSF56214">
    <property type="entry name" value="4'-phosphopantetheinyl transferase"/>
    <property type="match status" value="1"/>
</dbReference>
<evidence type="ECO:0000256" key="12">
    <source>
        <dbReference type="PIRSR" id="PIRSR603542-1"/>
    </source>
</evidence>
<dbReference type="GO" id="GO:0000287">
    <property type="term" value="F:magnesium ion binding"/>
    <property type="evidence" value="ECO:0007669"/>
    <property type="project" value="InterPro"/>
</dbReference>
<dbReference type="Gene3D" id="3.90.470.20">
    <property type="entry name" value="4'-phosphopantetheinyl transferase domain"/>
    <property type="match status" value="1"/>
</dbReference>
<dbReference type="OrthoDB" id="8210607at2"/>
<dbReference type="Pfam" id="PF01648">
    <property type="entry name" value="ACPS"/>
    <property type="match status" value="1"/>
</dbReference>
<comment type="subunit">
    <text evidence="4">EntB, EntD, EntE, and EntF form a multienzyme complex called enterobactin synthase.</text>
</comment>
<evidence type="ECO:0000259" key="15">
    <source>
        <dbReference type="Pfam" id="PF17837"/>
    </source>
</evidence>
<dbReference type="PRINTS" id="PR01399">
    <property type="entry name" value="ENTSNTHTASED"/>
</dbReference>